<keyword evidence="3" id="KW-1185">Reference proteome</keyword>
<gene>
    <name evidence="2" type="ORF">DPQ25_02355</name>
</gene>
<dbReference type="Proteomes" id="UP000249377">
    <property type="component" value="Unassembled WGS sequence"/>
</dbReference>
<evidence type="ECO:0000313" key="2">
    <source>
        <dbReference type="EMBL" id="RAQ30366.1"/>
    </source>
</evidence>
<name>A0A328UFI4_9FIRM</name>
<dbReference type="EMBL" id="QLYR01000001">
    <property type="protein sequence ID" value="RAQ30366.1"/>
    <property type="molecule type" value="Genomic_DNA"/>
</dbReference>
<evidence type="ECO:0008006" key="4">
    <source>
        <dbReference type="Google" id="ProtNLM"/>
    </source>
</evidence>
<feature type="transmembrane region" description="Helical" evidence="1">
    <location>
        <begin position="140"/>
        <end position="157"/>
    </location>
</feature>
<feature type="transmembrane region" description="Helical" evidence="1">
    <location>
        <begin position="87"/>
        <end position="113"/>
    </location>
</feature>
<feature type="transmembrane region" description="Helical" evidence="1">
    <location>
        <begin position="30"/>
        <end position="50"/>
    </location>
</feature>
<dbReference type="InterPro" id="IPR049458">
    <property type="entry name" value="EpsG-like"/>
</dbReference>
<proteinExistence type="predicted"/>
<feature type="transmembrane region" description="Helical" evidence="1">
    <location>
        <begin position="293"/>
        <end position="314"/>
    </location>
</feature>
<feature type="transmembrane region" description="Helical" evidence="1">
    <location>
        <begin position="235"/>
        <end position="255"/>
    </location>
</feature>
<evidence type="ECO:0000256" key="1">
    <source>
        <dbReference type="SAM" id="Phobius"/>
    </source>
</evidence>
<keyword evidence="1" id="KW-1133">Transmembrane helix</keyword>
<feature type="transmembrane region" description="Helical" evidence="1">
    <location>
        <begin position="163"/>
        <end position="188"/>
    </location>
</feature>
<dbReference type="Pfam" id="PF14897">
    <property type="entry name" value="EpsG"/>
    <property type="match status" value="1"/>
</dbReference>
<feature type="transmembrane region" description="Helical" evidence="1">
    <location>
        <begin position="347"/>
        <end position="367"/>
    </location>
</feature>
<dbReference type="AlphaFoldDB" id="A0A328UFI4"/>
<feature type="transmembrane region" description="Helical" evidence="1">
    <location>
        <begin position="267"/>
        <end position="287"/>
    </location>
</feature>
<reference evidence="2 3" key="1">
    <citation type="submission" date="2018-06" db="EMBL/GenBank/DDBJ databases">
        <title>Noncontiguous genome sequence of Ruminococcaceae bacterium ASD2818.</title>
        <authorList>
            <person name="Chaplin A.V."/>
            <person name="Sokolova S.R."/>
            <person name="Kochetkova T.O."/>
            <person name="Goltsov A.Y."/>
            <person name="Trofimov D.Y."/>
            <person name="Efimov B.A."/>
        </authorList>
    </citation>
    <scope>NUCLEOTIDE SEQUENCE [LARGE SCALE GENOMIC DNA]</scope>
    <source>
        <strain evidence="2 3">ASD2818</strain>
    </source>
</reference>
<keyword evidence="1" id="KW-0812">Transmembrane</keyword>
<feature type="transmembrane region" description="Helical" evidence="1">
    <location>
        <begin position="6"/>
        <end position="23"/>
    </location>
</feature>
<organism evidence="2 3">
    <name type="scientific">Hydrogeniiclostridium mannosilyticum</name>
    <dbReference type="NCBI Taxonomy" id="2764322"/>
    <lineage>
        <taxon>Bacteria</taxon>
        <taxon>Bacillati</taxon>
        <taxon>Bacillota</taxon>
        <taxon>Clostridia</taxon>
        <taxon>Eubacteriales</taxon>
        <taxon>Acutalibacteraceae</taxon>
        <taxon>Hydrogeniiclostridium</taxon>
    </lineage>
</organism>
<protein>
    <recommendedName>
        <fullName evidence="4">EpsG family protein</fullName>
    </recommendedName>
</protein>
<sequence>MALYLLNVGLICVWGLLCFGIFKNKKIGKLLFLAICFTQLLLLVCFRYRIGFDYDMYAQGFVLMDMEGFSSLSYLDWEIGFIVLTKLIGLFTNNIQVYIGLIAVFCLFSWAFFIYRYSPNVWLSTFLFVNMYLLYLNMNFLRQAVAIAITLFAWPFIKNRKFWPFLGIVVLAALFHTTALILIPVYAVLRIRPGSGLWLLYAYGLLFFYISSEGIINLLTLVFHQEYANSVFLEGMSSLYALIPLLLLVLVYLFRKPMQEANEYNRYLIGFLFFAAFCMMMMTRHAILERISYYAYAYFVLALPELTSALRTAFPQGKKAALPAGGMLKRGRRYGNYTQSAGPGYRYWVVMGIIIVLTSGYHIIGLLENVHGVVPYASLFGTVF</sequence>
<feature type="transmembrane region" description="Helical" evidence="1">
    <location>
        <begin position="200"/>
        <end position="223"/>
    </location>
</feature>
<accession>A0A328UFI4</accession>
<evidence type="ECO:0000313" key="3">
    <source>
        <dbReference type="Proteomes" id="UP000249377"/>
    </source>
</evidence>
<comment type="caution">
    <text evidence="2">The sequence shown here is derived from an EMBL/GenBank/DDBJ whole genome shotgun (WGS) entry which is preliminary data.</text>
</comment>
<keyword evidence="1" id="KW-0472">Membrane</keyword>